<feature type="domain" description="EamA" evidence="7">
    <location>
        <begin position="156"/>
        <end position="283"/>
    </location>
</feature>
<dbReference type="InterPro" id="IPR000620">
    <property type="entry name" value="EamA_dom"/>
</dbReference>
<sequence length="296" mass="31890">MNNPPLSLSHQRGMLALYSASVIIAINGVFSKVIPLDAITITFTRCVIAFIAMCIILQLQNTQSLFRLHNKSSYLKIVAIGALMSVHWSSFFHAMQTSTVAIGILAHYSFPIMTVLLESLLNKQRPAIKDVISGLIVLVGVAIMVPSFNLDSQVLIGVGFGLLSAAAWSTRNVLQGRWLANESGQSIMTYQLLLVALFTTLLCDFGALSQASNTTWITLLLLGVVSTAFGHTLFAIALRVINAKSVSLISCLQPPIAIGLSWLIIAEVPTLETLIGGSIILCVALYEAINAKPKHT</sequence>
<accession>A0AAN1WKU8</accession>
<evidence type="ECO:0000313" key="8">
    <source>
        <dbReference type="EMBL" id="BCD99442.1"/>
    </source>
</evidence>
<feature type="transmembrane region" description="Helical" evidence="6">
    <location>
        <begin position="100"/>
        <end position="119"/>
    </location>
</feature>
<proteinExistence type="predicted"/>
<comment type="subcellular location">
    <subcellularLocation>
        <location evidence="1">Cell membrane</location>
        <topology evidence="1">Multi-pass membrane protein</topology>
    </subcellularLocation>
</comment>
<gene>
    <name evidence="8" type="ORF">MARGE09_P3644</name>
</gene>
<keyword evidence="2" id="KW-1003">Cell membrane</keyword>
<dbReference type="AlphaFoldDB" id="A0AAN1WKU8"/>
<evidence type="ECO:0000256" key="6">
    <source>
        <dbReference type="SAM" id="Phobius"/>
    </source>
</evidence>
<dbReference type="InterPro" id="IPR037185">
    <property type="entry name" value="EmrE-like"/>
</dbReference>
<dbReference type="SUPFAM" id="SSF103481">
    <property type="entry name" value="Multidrug resistance efflux transporter EmrE"/>
    <property type="match status" value="2"/>
</dbReference>
<keyword evidence="5 6" id="KW-0472">Membrane</keyword>
<organism evidence="8 9">
    <name type="scientific">Marinagarivorans cellulosilyticus</name>
    <dbReference type="NCBI Taxonomy" id="2721545"/>
    <lineage>
        <taxon>Bacteria</taxon>
        <taxon>Pseudomonadati</taxon>
        <taxon>Pseudomonadota</taxon>
        <taxon>Gammaproteobacteria</taxon>
        <taxon>Cellvibrionales</taxon>
        <taxon>Cellvibrionaceae</taxon>
        <taxon>Marinagarivorans</taxon>
    </lineage>
</organism>
<dbReference type="GO" id="GO:0005886">
    <property type="term" value="C:plasma membrane"/>
    <property type="evidence" value="ECO:0007669"/>
    <property type="project" value="UniProtKB-SubCell"/>
</dbReference>
<dbReference type="PANTHER" id="PTHR42920:SF5">
    <property type="entry name" value="EAMA DOMAIN-CONTAINING PROTEIN"/>
    <property type="match status" value="1"/>
</dbReference>
<keyword evidence="9" id="KW-1185">Reference proteome</keyword>
<keyword evidence="3 6" id="KW-0812">Transmembrane</keyword>
<name>A0AAN1WKU8_9GAMM</name>
<feature type="transmembrane region" description="Helical" evidence="6">
    <location>
        <begin position="73"/>
        <end position="94"/>
    </location>
</feature>
<dbReference type="PANTHER" id="PTHR42920">
    <property type="entry name" value="OS03G0707200 PROTEIN-RELATED"/>
    <property type="match status" value="1"/>
</dbReference>
<evidence type="ECO:0000256" key="2">
    <source>
        <dbReference type="ARBA" id="ARBA00022475"/>
    </source>
</evidence>
<feature type="transmembrane region" description="Helical" evidence="6">
    <location>
        <begin position="271"/>
        <end position="289"/>
    </location>
</feature>
<dbReference type="InterPro" id="IPR051258">
    <property type="entry name" value="Diverse_Substrate_Transporter"/>
</dbReference>
<evidence type="ECO:0000256" key="5">
    <source>
        <dbReference type="ARBA" id="ARBA00023136"/>
    </source>
</evidence>
<keyword evidence="4 6" id="KW-1133">Transmembrane helix</keyword>
<feature type="transmembrane region" description="Helical" evidence="6">
    <location>
        <begin position="131"/>
        <end position="148"/>
    </location>
</feature>
<reference evidence="8 9" key="1">
    <citation type="journal article" date="2022" name="IScience">
        <title>An ultrasensitive nanofiber-based assay for enzymatic hydrolysis and deep-sea microbial degradation of cellulose.</title>
        <authorList>
            <person name="Tsudome M."/>
            <person name="Tachioka M."/>
            <person name="Miyazaki M."/>
            <person name="Uchimura K."/>
            <person name="Tsuda M."/>
            <person name="Takaki Y."/>
            <person name="Deguchi S."/>
        </authorList>
    </citation>
    <scope>NUCLEOTIDE SEQUENCE [LARGE SCALE GENOMIC DNA]</scope>
    <source>
        <strain evidence="8 9">GE09</strain>
    </source>
</reference>
<feature type="transmembrane region" description="Helical" evidence="6">
    <location>
        <begin position="41"/>
        <end position="61"/>
    </location>
</feature>
<dbReference type="RefSeq" id="WP_236984709.1">
    <property type="nucleotide sequence ID" value="NZ_AP023086.1"/>
</dbReference>
<feature type="domain" description="EamA" evidence="7">
    <location>
        <begin position="12"/>
        <end position="144"/>
    </location>
</feature>
<evidence type="ECO:0000256" key="1">
    <source>
        <dbReference type="ARBA" id="ARBA00004651"/>
    </source>
</evidence>
<feature type="transmembrane region" description="Helical" evidence="6">
    <location>
        <begin position="214"/>
        <end position="238"/>
    </location>
</feature>
<dbReference type="Pfam" id="PF00892">
    <property type="entry name" value="EamA"/>
    <property type="match status" value="2"/>
</dbReference>
<feature type="transmembrane region" description="Helical" evidence="6">
    <location>
        <begin position="186"/>
        <end position="208"/>
    </location>
</feature>
<evidence type="ECO:0000256" key="4">
    <source>
        <dbReference type="ARBA" id="ARBA00022989"/>
    </source>
</evidence>
<protein>
    <recommendedName>
        <fullName evidence="7">EamA domain-containing protein</fullName>
    </recommendedName>
</protein>
<evidence type="ECO:0000256" key="3">
    <source>
        <dbReference type="ARBA" id="ARBA00022692"/>
    </source>
</evidence>
<evidence type="ECO:0000259" key="7">
    <source>
        <dbReference type="Pfam" id="PF00892"/>
    </source>
</evidence>
<evidence type="ECO:0000313" key="9">
    <source>
        <dbReference type="Proteomes" id="UP001320119"/>
    </source>
</evidence>
<dbReference type="EMBL" id="AP023086">
    <property type="protein sequence ID" value="BCD99442.1"/>
    <property type="molecule type" value="Genomic_DNA"/>
</dbReference>
<dbReference type="Proteomes" id="UP001320119">
    <property type="component" value="Chromosome"/>
</dbReference>
<dbReference type="KEGG" id="marq:MARGE09_P3644"/>